<organism evidence="1 2">
    <name type="scientific">Paenibacillus agricola</name>
    <dbReference type="NCBI Taxonomy" id="2716264"/>
    <lineage>
        <taxon>Bacteria</taxon>
        <taxon>Bacillati</taxon>
        <taxon>Bacillota</taxon>
        <taxon>Bacilli</taxon>
        <taxon>Bacillales</taxon>
        <taxon>Paenibacillaceae</taxon>
        <taxon>Paenibacillus</taxon>
    </lineage>
</organism>
<dbReference type="EMBL" id="JAAOIW010000019">
    <property type="protein sequence ID" value="NHN34455.1"/>
    <property type="molecule type" value="Genomic_DNA"/>
</dbReference>
<sequence>MFAAYTHEKEAMRHFAIAFKEACEDNALINDLFSRAELD</sequence>
<protein>
    <submittedName>
        <fullName evidence="1">Uncharacterized protein</fullName>
    </submittedName>
</protein>
<reference evidence="1" key="1">
    <citation type="submission" date="2020-03" db="EMBL/GenBank/DDBJ databases">
        <title>Draft sequencing of Paenibacilllus sp. S3N08.</title>
        <authorList>
            <person name="Kim D.-U."/>
        </authorList>
    </citation>
    <scope>NUCLEOTIDE SEQUENCE</scope>
    <source>
        <strain evidence="1">S3N08</strain>
    </source>
</reference>
<proteinExistence type="predicted"/>
<gene>
    <name evidence="1" type="ORF">G9U52_32190</name>
</gene>
<dbReference type="InterPro" id="IPR028956">
    <property type="entry name" value="Imm51"/>
</dbReference>
<accession>A0ABX0JKL5</accession>
<comment type="caution">
    <text evidence="1">The sequence shown here is derived from an EMBL/GenBank/DDBJ whole genome shotgun (WGS) entry which is preliminary data.</text>
</comment>
<keyword evidence="2" id="KW-1185">Reference proteome</keyword>
<name>A0ABX0JKL5_9BACL</name>
<dbReference type="Proteomes" id="UP001165962">
    <property type="component" value="Unassembled WGS sequence"/>
</dbReference>
<evidence type="ECO:0000313" key="1">
    <source>
        <dbReference type="EMBL" id="NHN34455.1"/>
    </source>
</evidence>
<dbReference type="Pfam" id="PF15595">
    <property type="entry name" value="Imm51"/>
    <property type="match status" value="1"/>
</dbReference>
<evidence type="ECO:0000313" key="2">
    <source>
        <dbReference type="Proteomes" id="UP001165962"/>
    </source>
</evidence>